<evidence type="ECO:0000313" key="6">
    <source>
        <dbReference type="Proteomes" id="UP000887572"/>
    </source>
</evidence>
<dbReference type="PROSITE" id="PS50181">
    <property type="entry name" value="FBOX"/>
    <property type="match status" value="1"/>
</dbReference>
<feature type="domain" description="B30.2/SPRY" evidence="5">
    <location>
        <begin position="85"/>
        <end position="289"/>
    </location>
</feature>
<dbReference type="InterPro" id="IPR013320">
    <property type="entry name" value="ConA-like_dom_sf"/>
</dbReference>
<dbReference type="InterPro" id="IPR050672">
    <property type="entry name" value="FBXO45-Fsn/SPSB_families"/>
</dbReference>
<dbReference type="PANTHER" id="PTHR12245:SF7">
    <property type="entry name" value="F-BOX_SPRY DOMAIN-CONTAINING PROTEIN 1"/>
    <property type="match status" value="1"/>
</dbReference>
<protein>
    <submittedName>
        <fullName evidence="7">F-box/SPRY domain-containing protein 1</fullName>
    </submittedName>
</protein>
<organism evidence="6 7">
    <name type="scientific">Globodera rostochiensis</name>
    <name type="common">Golden nematode worm</name>
    <name type="synonym">Heterodera rostochiensis</name>
    <dbReference type="NCBI Taxonomy" id="31243"/>
    <lineage>
        <taxon>Eukaryota</taxon>
        <taxon>Metazoa</taxon>
        <taxon>Ecdysozoa</taxon>
        <taxon>Nematoda</taxon>
        <taxon>Chromadorea</taxon>
        <taxon>Rhabditida</taxon>
        <taxon>Tylenchina</taxon>
        <taxon>Tylenchomorpha</taxon>
        <taxon>Tylenchoidea</taxon>
        <taxon>Heteroderidae</taxon>
        <taxon>Heteroderinae</taxon>
        <taxon>Globodera</taxon>
    </lineage>
</organism>
<dbReference type="PROSITE" id="PS50188">
    <property type="entry name" value="B302_SPRY"/>
    <property type="match status" value="1"/>
</dbReference>
<dbReference type="WBParaSite" id="Gr19_v10_g17186.t1">
    <property type="protein sequence ID" value="Gr19_v10_g17186.t1"/>
    <property type="gene ID" value="Gr19_v10_g17186"/>
</dbReference>
<evidence type="ECO:0000256" key="3">
    <source>
        <dbReference type="SAM" id="MobiDB-lite"/>
    </source>
</evidence>
<dbReference type="AlphaFoldDB" id="A0A914HG30"/>
<dbReference type="SMART" id="SM00449">
    <property type="entry name" value="SPRY"/>
    <property type="match status" value="1"/>
</dbReference>
<feature type="region of interest" description="Disordered" evidence="3">
    <location>
        <begin position="1"/>
        <end position="25"/>
    </location>
</feature>
<dbReference type="Proteomes" id="UP000887572">
    <property type="component" value="Unplaced"/>
</dbReference>
<evidence type="ECO:0000259" key="4">
    <source>
        <dbReference type="PROSITE" id="PS50181"/>
    </source>
</evidence>
<evidence type="ECO:0000256" key="2">
    <source>
        <dbReference type="ARBA" id="ARBA00034103"/>
    </source>
</evidence>
<keyword evidence="1" id="KW-0770">Synapse</keyword>
<dbReference type="Pfam" id="PF12937">
    <property type="entry name" value="F-box-like"/>
    <property type="match status" value="1"/>
</dbReference>
<accession>A0A914HG30</accession>
<sequence>MDPSGLYCSQSNVPRRDHHHQRRRKEIAASRLPRTVLVHIFEHLNVAELGAVGRVCRSWKCVVDTNDLELWAYHARSQLPESALSDPYLFTHVASYKDMLRAFKHAWNPLDCSRNAFVRTNGFTVHRQPIAQSTDGIRGKVGVTGGAHCWEFCWEGPLGTTAVVGVATKHAALHCPGYLSLIGSDDQSCLLINIYILPTFMGWNLVNNTIAHNGECRERYPRFNNTPKYQIGERIRMVLDHEKGQLYFEKGDEFYGLAFSDLPPVRLFPAVCAVYGNTEVTMVYLGAPIVG</sequence>
<dbReference type="InterPro" id="IPR043136">
    <property type="entry name" value="B30.2/SPRY_sf"/>
</dbReference>
<keyword evidence="6" id="KW-1185">Reference proteome</keyword>
<comment type="subcellular location">
    <subcellularLocation>
        <location evidence="2">Synapse</location>
    </subcellularLocation>
</comment>
<evidence type="ECO:0000259" key="5">
    <source>
        <dbReference type="PROSITE" id="PS50188"/>
    </source>
</evidence>
<dbReference type="SUPFAM" id="SSF49899">
    <property type="entry name" value="Concanavalin A-like lectins/glucanases"/>
    <property type="match status" value="1"/>
</dbReference>
<dbReference type="GO" id="GO:0019005">
    <property type="term" value="C:SCF ubiquitin ligase complex"/>
    <property type="evidence" value="ECO:0007669"/>
    <property type="project" value="TreeGrafter"/>
</dbReference>
<dbReference type="SMART" id="SM00256">
    <property type="entry name" value="FBOX"/>
    <property type="match status" value="1"/>
</dbReference>
<reference evidence="7" key="1">
    <citation type="submission" date="2022-11" db="UniProtKB">
        <authorList>
            <consortium name="WormBaseParasite"/>
        </authorList>
    </citation>
    <scope>IDENTIFICATION</scope>
</reference>
<feature type="domain" description="F-box" evidence="4">
    <location>
        <begin position="26"/>
        <end position="74"/>
    </location>
</feature>
<dbReference type="InterPro" id="IPR001870">
    <property type="entry name" value="B30.2/SPRY"/>
</dbReference>
<dbReference type="GO" id="GO:0045202">
    <property type="term" value="C:synapse"/>
    <property type="evidence" value="ECO:0007669"/>
    <property type="project" value="UniProtKB-SubCell"/>
</dbReference>
<evidence type="ECO:0000313" key="7">
    <source>
        <dbReference type="WBParaSite" id="Gr19_v10_g17186.t1"/>
    </source>
</evidence>
<evidence type="ECO:0000256" key="1">
    <source>
        <dbReference type="ARBA" id="ARBA00023018"/>
    </source>
</evidence>
<dbReference type="Gene3D" id="1.20.1280.50">
    <property type="match status" value="1"/>
</dbReference>
<name>A0A914HG30_GLORO</name>
<dbReference type="SUPFAM" id="SSF81383">
    <property type="entry name" value="F-box domain"/>
    <property type="match status" value="1"/>
</dbReference>
<proteinExistence type="predicted"/>
<dbReference type="GO" id="GO:0060386">
    <property type="term" value="P:synapse assembly involved in innervation"/>
    <property type="evidence" value="ECO:0007669"/>
    <property type="project" value="TreeGrafter"/>
</dbReference>
<dbReference type="GO" id="GO:0043161">
    <property type="term" value="P:proteasome-mediated ubiquitin-dependent protein catabolic process"/>
    <property type="evidence" value="ECO:0007669"/>
    <property type="project" value="TreeGrafter"/>
</dbReference>
<feature type="compositionally biased region" description="Basic residues" evidence="3">
    <location>
        <begin position="16"/>
        <end position="25"/>
    </location>
</feature>
<dbReference type="Gene3D" id="2.60.120.920">
    <property type="match status" value="1"/>
</dbReference>
<dbReference type="Pfam" id="PF00622">
    <property type="entry name" value="SPRY"/>
    <property type="match status" value="1"/>
</dbReference>
<dbReference type="PANTHER" id="PTHR12245">
    <property type="entry name" value="SPRY DOMAIN CONTAINING SOCS BOX PROTEIN"/>
    <property type="match status" value="1"/>
</dbReference>
<dbReference type="InterPro" id="IPR001810">
    <property type="entry name" value="F-box_dom"/>
</dbReference>
<dbReference type="InterPro" id="IPR003877">
    <property type="entry name" value="SPRY_dom"/>
</dbReference>
<dbReference type="InterPro" id="IPR036047">
    <property type="entry name" value="F-box-like_dom_sf"/>
</dbReference>